<reference evidence="1" key="1">
    <citation type="submission" date="2020-06" db="EMBL/GenBank/DDBJ databases">
        <authorList>
            <person name="Li T."/>
            <person name="Hu X."/>
            <person name="Zhang T."/>
            <person name="Song X."/>
            <person name="Zhang H."/>
            <person name="Dai N."/>
            <person name="Sheng W."/>
            <person name="Hou X."/>
            <person name="Wei L."/>
        </authorList>
    </citation>
    <scope>NUCLEOTIDE SEQUENCE</scope>
    <source>
        <strain evidence="1">3651</strain>
        <tissue evidence="1">Leaf</tissue>
    </source>
</reference>
<name>A0AAE1Y9N6_9LAMI</name>
<reference evidence="1" key="2">
    <citation type="journal article" date="2024" name="Plant">
        <title>Genomic evolution and insights into agronomic trait innovations of Sesamum species.</title>
        <authorList>
            <person name="Miao H."/>
            <person name="Wang L."/>
            <person name="Qu L."/>
            <person name="Liu H."/>
            <person name="Sun Y."/>
            <person name="Le M."/>
            <person name="Wang Q."/>
            <person name="Wei S."/>
            <person name="Zheng Y."/>
            <person name="Lin W."/>
            <person name="Duan Y."/>
            <person name="Cao H."/>
            <person name="Xiong S."/>
            <person name="Wang X."/>
            <person name="Wei L."/>
            <person name="Li C."/>
            <person name="Ma Q."/>
            <person name="Ju M."/>
            <person name="Zhao R."/>
            <person name="Li G."/>
            <person name="Mu C."/>
            <person name="Tian Q."/>
            <person name="Mei H."/>
            <person name="Zhang T."/>
            <person name="Gao T."/>
            <person name="Zhang H."/>
        </authorList>
    </citation>
    <scope>NUCLEOTIDE SEQUENCE</scope>
    <source>
        <strain evidence="1">3651</strain>
    </source>
</reference>
<sequence length="103" mass="11740">MMNPVKGMDIKALSEGCFLLFFHHAIDKQRILAGCPWSFEKNLIILNDVPADANPVHVDLNWCDFVVHVHELPLSKMTKGVAQHVGNRLELFKELEIDEHDHA</sequence>
<gene>
    <name evidence="1" type="ORF">Salat_1393300</name>
</gene>
<dbReference type="Proteomes" id="UP001293254">
    <property type="component" value="Unassembled WGS sequence"/>
</dbReference>
<proteinExistence type="predicted"/>
<organism evidence="1 2">
    <name type="scientific">Sesamum alatum</name>
    <dbReference type="NCBI Taxonomy" id="300844"/>
    <lineage>
        <taxon>Eukaryota</taxon>
        <taxon>Viridiplantae</taxon>
        <taxon>Streptophyta</taxon>
        <taxon>Embryophyta</taxon>
        <taxon>Tracheophyta</taxon>
        <taxon>Spermatophyta</taxon>
        <taxon>Magnoliopsida</taxon>
        <taxon>eudicotyledons</taxon>
        <taxon>Gunneridae</taxon>
        <taxon>Pentapetalae</taxon>
        <taxon>asterids</taxon>
        <taxon>lamiids</taxon>
        <taxon>Lamiales</taxon>
        <taxon>Pedaliaceae</taxon>
        <taxon>Sesamum</taxon>
    </lineage>
</organism>
<protein>
    <recommendedName>
        <fullName evidence="3">DUF4283 domain-containing protein</fullName>
    </recommendedName>
</protein>
<keyword evidence="2" id="KW-1185">Reference proteome</keyword>
<accession>A0AAE1Y9N6</accession>
<evidence type="ECO:0000313" key="2">
    <source>
        <dbReference type="Proteomes" id="UP001293254"/>
    </source>
</evidence>
<evidence type="ECO:0000313" key="1">
    <source>
        <dbReference type="EMBL" id="KAK4426248.1"/>
    </source>
</evidence>
<evidence type="ECO:0008006" key="3">
    <source>
        <dbReference type="Google" id="ProtNLM"/>
    </source>
</evidence>
<dbReference type="AlphaFoldDB" id="A0AAE1Y9N6"/>
<comment type="caution">
    <text evidence="1">The sequence shown here is derived from an EMBL/GenBank/DDBJ whole genome shotgun (WGS) entry which is preliminary data.</text>
</comment>
<dbReference type="EMBL" id="JACGWO010000005">
    <property type="protein sequence ID" value="KAK4426248.1"/>
    <property type="molecule type" value="Genomic_DNA"/>
</dbReference>